<dbReference type="InterPro" id="IPR050351">
    <property type="entry name" value="BphY/WalK/GraS-like"/>
</dbReference>
<dbReference type="SMART" id="SM00387">
    <property type="entry name" value="HATPase_c"/>
    <property type="match status" value="1"/>
</dbReference>
<dbReference type="SUPFAM" id="SSF55874">
    <property type="entry name" value="ATPase domain of HSP90 chaperone/DNA topoisomerase II/histidine kinase"/>
    <property type="match status" value="1"/>
</dbReference>
<organism evidence="14 19">
    <name type="scientific">Streptococcus agalactiae</name>
    <dbReference type="NCBI Taxonomy" id="1311"/>
    <lineage>
        <taxon>Bacteria</taxon>
        <taxon>Bacillati</taxon>
        <taxon>Bacillota</taxon>
        <taxon>Bacilli</taxon>
        <taxon>Lactobacillales</taxon>
        <taxon>Streptococcaceae</taxon>
        <taxon>Streptococcus</taxon>
    </lineage>
</organism>
<dbReference type="RefSeq" id="WP_000042576.1">
    <property type="nucleotide sequence ID" value="NZ_BCNI01000002.1"/>
</dbReference>
<dbReference type="EMBL" id="LBKL01000032">
    <property type="protein sequence ID" value="KLL42601.1"/>
    <property type="molecule type" value="Genomic_DNA"/>
</dbReference>
<evidence type="ECO:0000313" key="18">
    <source>
        <dbReference type="Proteomes" id="UP000250200"/>
    </source>
</evidence>
<reference evidence="18 19" key="3">
    <citation type="submission" date="2018-06" db="EMBL/GenBank/DDBJ databases">
        <authorList>
            <consortium name="Pathogen Informatics"/>
            <person name="Doyle S."/>
        </authorList>
    </citation>
    <scope>NUCLEOTIDE SEQUENCE [LARGE SCALE GENOMIC DNA]</scope>
    <source>
        <strain evidence="13 18">NCTC8181</strain>
        <strain evidence="14 19">NCTC8185</strain>
        <strain evidence="15 20">NCTC9828</strain>
    </source>
</reference>
<keyword evidence="8" id="KW-0812">Transmembrane</keyword>
<dbReference type="PANTHER" id="PTHR45453:SF1">
    <property type="entry name" value="PHOSPHATE REGULON SENSOR PROTEIN PHOR"/>
    <property type="match status" value="1"/>
</dbReference>
<feature type="domain" description="Histidine kinase" evidence="9">
    <location>
        <begin position="221"/>
        <end position="436"/>
    </location>
</feature>
<dbReference type="PROSITE" id="PS50109">
    <property type="entry name" value="HIS_KIN"/>
    <property type="match status" value="1"/>
</dbReference>
<dbReference type="EMBL" id="UAVB01000001">
    <property type="protein sequence ID" value="SQA19224.1"/>
    <property type="molecule type" value="Genomic_DNA"/>
</dbReference>
<dbReference type="InterPro" id="IPR003594">
    <property type="entry name" value="HATPase_dom"/>
</dbReference>
<evidence type="ECO:0000313" key="14">
    <source>
        <dbReference type="EMBL" id="SUN14995.1"/>
    </source>
</evidence>
<keyword evidence="5 14" id="KW-0808">Transferase</keyword>
<dbReference type="InterPro" id="IPR003661">
    <property type="entry name" value="HisK_dim/P_dom"/>
</dbReference>
<dbReference type="Pfam" id="PF00512">
    <property type="entry name" value="HisKA"/>
    <property type="match status" value="1"/>
</dbReference>
<evidence type="ECO:0000313" key="15">
    <source>
        <dbReference type="EMBL" id="SUN29324.1"/>
    </source>
</evidence>
<dbReference type="EC" id="2.7.13.3" evidence="3"/>
<feature type="transmembrane region" description="Helical" evidence="8">
    <location>
        <begin position="20"/>
        <end position="41"/>
    </location>
</feature>
<evidence type="ECO:0000256" key="4">
    <source>
        <dbReference type="ARBA" id="ARBA00022553"/>
    </source>
</evidence>
<dbReference type="Proteomes" id="UP001230629">
    <property type="component" value="Unassembled WGS sequence"/>
</dbReference>
<dbReference type="EMBL" id="JASOIH010000001">
    <property type="protein sequence ID" value="MDK6898900.1"/>
    <property type="molecule type" value="Genomic_DNA"/>
</dbReference>
<evidence type="ECO:0000256" key="7">
    <source>
        <dbReference type="ARBA" id="ARBA00023012"/>
    </source>
</evidence>
<dbReference type="GO" id="GO:0004721">
    <property type="term" value="F:phosphoprotein phosphatase activity"/>
    <property type="evidence" value="ECO:0007669"/>
    <property type="project" value="TreeGrafter"/>
</dbReference>
<evidence type="ECO:0000313" key="22">
    <source>
        <dbReference type="Proteomes" id="UP000268870"/>
    </source>
</evidence>
<dbReference type="GO" id="GO:0005886">
    <property type="term" value="C:plasma membrane"/>
    <property type="evidence" value="ECO:0007669"/>
    <property type="project" value="TreeGrafter"/>
</dbReference>
<evidence type="ECO:0000259" key="9">
    <source>
        <dbReference type="PROSITE" id="PS50109"/>
    </source>
</evidence>
<evidence type="ECO:0000313" key="16">
    <source>
        <dbReference type="EMBL" id="VED65579.1"/>
    </source>
</evidence>
<gene>
    <name evidence="14" type="primary">arlS_3</name>
    <name evidence="15" type="synonym">arlS_2</name>
    <name evidence="12" type="ORF">C4618_08690</name>
    <name evidence="13" type="ORF">NCTC8181_02290</name>
    <name evidence="16" type="ORF">NCTC8184_01635</name>
    <name evidence="14" type="ORF">NCTC8185_02318</name>
    <name evidence="15" type="ORF">NCTC9828_01603</name>
    <name evidence="11" type="ORF">QP229_02695</name>
    <name evidence="10" type="ORF">WA04_02345</name>
</gene>
<evidence type="ECO:0000313" key="19">
    <source>
        <dbReference type="Proteomes" id="UP000254076"/>
    </source>
</evidence>
<comment type="subcellular location">
    <subcellularLocation>
        <location evidence="2">Membrane</location>
    </subcellularLocation>
</comment>
<keyword evidence="4" id="KW-0597">Phosphoprotein</keyword>
<feature type="transmembrane region" description="Helical" evidence="8">
    <location>
        <begin position="181"/>
        <end position="201"/>
    </location>
</feature>
<evidence type="ECO:0000256" key="6">
    <source>
        <dbReference type="ARBA" id="ARBA00022777"/>
    </source>
</evidence>
<dbReference type="EMBL" id="UHEW01000005">
    <property type="protein sequence ID" value="SUN29324.1"/>
    <property type="molecule type" value="Genomic_DNA"/>
</dbReference>
<comment type="catalytic activity">
    <reaction evidence="1">
        <text>ATP + protein L-histidine = ADP + protein N-phospho-L-histidine.</text>
        <dbReference type="EC" id="2.7.13.3"/>
    </reaction>
</comment>
<dbReference type="Gene3D" id="3.30.565.10">
    <property type="entry name" value="Histidine kinase-like ATPase, C-terminal domain"/>
    <property type="match status" value="1"/>
</dbReference>
<dbReference type="PANTHER" id="PTHR45453">
    <property type="entry name" value="PHOSPHATE REGULON SENSOR PROTEIN PHOR"/>
    <property type="match status" value="1"/>
</dbReference>
<evidence type="ECO:0000256" key="5">
    <source>
        <dbReference type="ARBA" id="ARBA00022679"/>
    </source>
</evidence>
<evidence type="ECO:0000313" key="11">
    <source>
        <dbReference type="EMBL" id="MDK6898900.1"/>
    </source>
</evidence>
<name>A0A0H1T9I8_STRAG</name>
<dbReference type="Proteomes" id="UP000256718">
    <property type="component" value="Unassembled WGS sequence"/>
</dbReference>
<dbReference type="CDD" id="cd00082">
    <property type="entry name" value="HisKA"/>
    <property type="match status" value="1"/>
</dbReference>
<dbReference type="KEGG" id="sagc:DN94_04555"/>
<dbReference type="GO" id="GO:0000155">
    <property type="term" value="F:phosphorelay sensor kinase activity"/>
    <property type="evidence" value="ECO:0007669"/>
    <property type="project" value="InterPro"/>
</dbReference>
<dbReference type="InterPro" id="IPR004358">
    <property type="entry name" value="Sig_transdc_His_kin-like_C"/>
</dbReference>
<evidence type="ECO:0000256" key="1">
    <source>
        <dbReference type="ARBA" id="ARBA00000085"/>
    </source>
</evidence>
<dbReference type="Proteomes" id="UP000035346">
    <property type="component" value="Unassembled WGS sequence"/>
</dbReference>
<dbReference type="EMBL" id="QHGZ01000184">
    <property type="protein sequence ID" value="RDY79783.1"/>
    <property type="molecule type" value="Genomic_DNA"/>
</dbReference>
<dbReference type="SMART" id="SM00388">
    <property type="entry name" value="HisKA"/>
    <property type="match status" value="1"/>
</dbReference>
<dbReference type="InterPro" id="IPR005467">
    <property type="entry name" value="His_kinase_dom"/>
</dbReference>
<dbReference type="PRINTS" id="PR00344">
    <property type="entry name" value="BCTRLSENSOR"/>
</dbReference>
<reference evidence="10 17" key="1">
    <citation type="journal article" date="2015" name="PLoS ONE">
        <title>Genomic analysis reveals the molecular basis for capsule loss in the group B streptococcus population.</title>
        <authorList>
            <consortium name="DEVANI Consortium"/>
            <person name="Rosini R."/>
            <person name="Campisi E."/>
            <person name="De Chiara M."/>
            <person name="Tettelin H."/>
            <person name="Rinaudo D."/>
            <person name="Toniolo C."/>
            <person name="Metruccio M."/>
            <person name="Guidotti S."/>
            <person name="Sorensen U.B."/>
            <person name="Kilian M."/>
            <person name="Ramirez M."/>
            <person name="Janulczyk R."/>
            <person name="Donati C."/>
            <person name="Grandi G."/>
            <person name="Margarit I."/>
        </authorList>
    </citation>
    <scope>NUCLEOTIDE SEQUENCE [LARGE SCALE GENOMIC DNA]</scope>
    <source>
        <strain evidence="10 17">DK-B-USS-215</strain>
    </source>
</reference>
<dbReference type="Proteomes" id="UP000255140">
    <property type="component" value="Unassembled WGS sequence"/>
</dbReference>
<sequence>MSKPIKISKFKKNVSDSHFIHFFTVFSGIFLVMTVIILQVMRYGVYSSVDSSLKYISTHPKNYINMVMSRTAAYLDNSNIASVKLKPGGQTVANTDIILFTSEEEVINYFDAFSNYQFLKPNKKNLGGISELTLTNIFGQDETYHAVTVKVNNPAYPNVTYMTAIVNIDQLVNAKERYEKIIIFVMTTFWIISIGASIYLAKWAQKPIIENYERQKAFVENASHELRTPLAVLQNRLETLFRKPNATILENSENIASSLDEVRNMRILTTNLLNLARRDDGIKPELAVIKPTLFDSIFENYDLIAQENGKNFTGHNMIQDSFKTDKTLLKQLMTILFDNAIKYTDNDGSIDFTISETDKYLFLEIADNGPGISEEDKVRIFDRFYRVDKARTRQQGGFGLGLSLAQQIVNSLRGNITVIDNKPRGSIFKIKLPKVKG</sequence>
<dbReference type="CDD" id="cd00075">
    <property type="entry name" value="HATPase"/>
    <property type="match status" value="1"/>
</dbReference>
<evidence type="ECO:0000313" key="17">
    <source>
        <dbReference type="Proteomes" id="UP000035346"/>
    </source>
</evidence>
<proteinExistence type="predicted"/>
<keyword evidence="6 14" id="KW-0418">Kinase</keyword>
<dbReference type="Gene3D" id="1.10.287.130">
    <property type="match status" value="1"/>
</dbReference>
<dbReference type="InterPro" id="IPR036890">
    <property type="entry name" value="HATPase_C_sf"/>
</dbReference>
<evidence type="ECO:0000313" key="20">
    <source>
        <dbReference type="Proteomes" id="UP000255140"/>
    </source>
</evidence>
<dbReference type="SMR" id="A0A0H1T9I8"/>
<dbReference type="Proteomes" id="UP000268870">
    <property type="component" value="Chromosome"/>
</dbReference>
<keyword evidence="8" id="KW-1133">Transmembrane helix</keyword>
<keyword evidence="7" id="KW-0902">Two-component regulatory system</keyword>
<dbReference type="EMBL" id="LR134265">
    <property type="protein sequence ID" value="VED65579.1"/>
    <property type="molecule type" value="Genomic_DNA"/>
</dbReference>
<keyword evidence="8" id="KW-0472">Membrane</keyword>
<accession>A0A0H1T9I8</accession>
<reference evidence="16 22" key="4">
    <citation type="submission" date="2018-12" db="EMBL/GenBank/DDBJ databases">
        <authorList>
            <consortium name="Pathogen Informatics"/>
        </authorList>
    </citation>
    <scope>NUCLEOTIDE SEQUENCE [LARGE SCALE GENOMIC DNA]</scope>
    <source>
        <strain evidence="16 22">NCTC8184</strain>
    </source>
</reference>
<evidence type="ECO:0000256" key="3">
    <source>
        <dbReference type="ARBA" id="ARBA00012438"/>
    </source>
</evidence>
<dbReference type="EMBL" id="UHEQ01000004">
    <property type="protein sequence ID" value="SUN14995.1"/>
    <property type="molecule type" value="Genomic_DNA"/>
</dbReference>
<dbReference type="OMA" id="THFFHFF"/>
<dbReference type="Proteomes" id="UP000250200">
    <property type="component" value="Unassembled WGS sequence"/>
</dbReference>
<dbReference type="GO" id="GO:0016036">
    <property type="term" value="P:cellular response to phosphate starvation"/>
    <property type="evidence" value="ECO:0007669"/>
    <property type="project" value="TreeGrafter"/>
</dbReference>
<dbReference type="InterPro" id="IPR036097">
    <property type="entry name" value="HisK_dim/P_sf"/>
</dbReference>
<dbReference type="SUPFAM" id="SSF47384">
    <property type="entry name" value="Homodimeric domain of signal transducing histidine kinase"/>
    <property type="match status" value="1"/>
</dbReference>
<dbReference type="KEGG" id="sagl:GBS222_0827"/>
<evidence type="ECO:0000256" key="2">
    <source>
        <dbReference type="ARBA" id="ARBA00004370"/>
    </source>
</evidence>
<evidence type="ECO:0000256" key="8">
    <source>
        <dbReference type="SAM" id="Phobius"/>
    </source>
</evidence>
<dbReference type="FunFam" id="3.30.565.10:FF:000006">
    <property type="entry name" value="Sensor histidine kinase WalK"/>
    <property type="match status" value="1"/>
</dbReference>
<evidence type="ECO:0000313" key="21">
    <source>
        <dbReference type="Proteomes" id="UP000256718"/>
    </source>
</evidence>
<dbReference type="Proteomes" id="UP000254076">
    <property type="component" value="Unassembled WGS sequence"/>
</dbReference>
<dbReference type="Pfam" id="PF02518">
    <property type="entry name" value="HATPase_c"/>
    <property type="match status" value="1"/>
</dbReference>
<evidence type="ECO:0000313" key="10">
    <source>
        <dbReference type="EMBL" id="KLL42601.1"/>
    </source>
</evidence>
<dbReference type="AlphaFoldDB" id="A0A0H1T9I8"/>
<evidence type="ECO:0000313" key="12">
    <source>
        <dbReference type="EMBL" id="RDY79783.1"/>
    </source>
</evidence>
<evidence type="ECO:0000313" key="13">
    <source>
        <dbReference type="EMBL" id="SQA19224.1"/>
    </source>
</evidence>
<protein>
    <recommendedName>
        <fullName evidence="3">histidine kinase</fullName>
        <ecNumber evidence="3">2.7.13.3</ecNumber>
    </recommendedName>
</protein>
<dbReference type="KEGG" id="sagg:EN73_05205"/>
<reference evidence="12 21" key="2">
    <citation type="journal article" date="2018" name="Emerg. Microbes Infect.">
        <title>Phenotypic and molecular analysis of nontypeable Group B streptococci: identification of cps2a and hybrid cps2a/cps5 Group B streptococcal capsule gene clusters.</title>
        <authorList>
            <person name="Alhhazmi A."/>
            <person name="Tyrrell G.J."/>
        </authorList>
    </citation>
    <scope>NUCLEOTIDE SEQUENCE [LARGE SCALE GENOMIC DNA]</scope>
    <source>
        <strain evidence="12 21">PLGBS17</strain>
    </source>
</reference>
<reference evidence="11" key="5">
    <citation type="submission" date="2023-05" db="EMBL/GenBank/DDBJ databases">
        <title>Cataloging the Phylogenetic Diversity of Human Bladder Bacteria.</title>
        <authorList>
            <person name="Du J."/>
        </authorList>
    </citation>
    <scope>NUCLEOTIDE SEQUENCE</scope>
    <source>
        <strain evidence="11">UMB8703</strain>
    </source>
</reference>